<keyword evidence="1" id="KW-1133">Transmembrane helix</keyword>
<organism evidence="2">
    <name type="scientific">hydrothermal vent metagenome</name>
    <dbReference type="NCBI Taxonomy" id="652676"/>
    <lineage>
        <taxon>unclassified sequences</taxon>
        <taxon>metagenomes</taxon>
        <taxon>ecological metagenomes</taxon>
    </lineage>
</organism>
<dbReference type="Gene3D" id="2.60.40.10">
    <property type="entry name" value="Immunoglobulins"/>
    <property type="match status" value="3"/>
</dbReference>
<dbReference type="InterPro" id="IPR013211">
    <property type="entry name" value="LVIVD"/>
</dbReference>
<dbReference type="EMBL" id="FPHP01000027">
    <property type="protein sequence ID" value="SFV75282.1"/>
    <property type="molecule type" value="Genomic_DNA"/>
</dbReference>
<dbReference type="InterPro" id="IPR013783">
    <property type="entry name" value="Ig-like_fold"/>
</dbReference>
<evidence type="ECO:0000256" key="1">
    <source>
        <dbReference type="SAM" id="Phobius"/>
    </source>
</evidence>
<keyword evidence="1" id="KW-0812">Transmembrane</keyword>
<feature type="transmembrane region" description="Helical" evidence="1">
    <location>
        <begin position="3216"/>
        <end position="3236"/>
    </location>
</feature>
<keyword evidence="1" id="KW-0472">Membrane</keyword>
<dbReference type="InterPro" id="IPR015943">
    <property type="entry name" value="WD40/YVTN_repeat-like_dom_sf"/>
</dbReference>
<reference evidence="2" key="1">
    <citation type="submission" date="2016-10" db="EMBL/GenBank/DDBJ databases">
        <authorList>
            <person name="de Groot N.N."/>
        </authorList>
    </citation>
    <scope>NUCLEOTIDE SEQUENCE</scope>
</reference>
<dbReference type="SUPFAM" id="SSF89260">
    <property type="entry name" value="Collagen-binding domain"/>
    <property type="match status" value="2"/>
</dbReference>
<dbReference type="Gene3D" id="2.130.10.10">
    <property type="entry name" value="YVTN repeat-like/Quinoprotein amine dehydrogenase"/>
    <property type="match status" value="1"/>
</dbReference>
<evidence type="ECO:0000313" key="2">
    <source>
        <dbReference type="EMBL" id="SFV75282.1"/>
    </source>
</evidence>
<proteinExistence type="predicted"/>
<dbReference type="SUPFAM" id="SSF50969">
    <property type="entry name" value="YVTN repeat-like/Quinoprotein amine dehydrogenase"/>
    <property type="match status" value="1"/>
</dbReference>
<protein>
    <submittedName>
        <fullName evidence="2">Uncharacterized protein</fullName>
    </submittedName>
</protein>
<dbReference type="Gene3D" id="2.60.120.380">
    <property type="match status" value="7"/>
</dbReference>
<dbReference type="InterPro" id="IPR011044">
    <property type="entry name" value="Quino_amine_DH_bsu"/>
</dbReference>
<dbReference type="InterPro" id="IPR049886">
    <property type="entry name" value="CFI_box_CTERM_dom"/>
</dbReference>
<name>A0A1W1D4B2_9ZZZZ</name>
<dbReference type="NCBIfam" id="NF033510">
    <property type="entry name" value="Ca_tandemer"/>
    <property type="match status" value="3"/>
</dbReference>
<gene>
    <name evidence="2" type="ORF">MNB_SM-3-10</name>
</gene>
<dbReference type="Pfam" id="PF08309">
    <property type="entry name" value="LVIVD"/>
    <property type="match status" value="3"/>
</dbReference>
<sequence length="3249" mass="361639">MLLGDVTINDITKDNVINLVESQGSVDISGTATGGDIATGDDVIITINGNEITTSVASDGNWTASVLGSDLRDDDDTTVDVTVYSTDSNGNQTTTSASKGYSVDTVFDSGVITINDITSDNIINAKELGNDINVSGTATGGDISPNDTVTINVAYYSFTTTVSDDGNWSVNIGGNLLRYNGTDGEKTLSVSVASSDDVGNEGTSTNDKNYSVDTVFDATINNDPITNDNIINYNESNNTITITGTVSGTDAKTDDTIIFNINNKDYNTTLNSDGTWSVDVNGSDLATYEGSHSFLVYIDAVDNAGNRDNGSYISYNVDTIAKVDVLKVTSVLDSSNTFLADGIRVDFSSESYDKNISFSIDGVNYEAGSSRFLFIKNSDLNLVDGQEYNVTLNQMTDIAGNDVNRTNLTFIYDRVGDEANYAKELPLGTTSSQNIHTTDSDEDWFKIYIPQKGSLDINSTNAKVQLYQIDADNGIFTIIGDANDTSLHQDIIKRGTYYIKAYGDAGDYDISTTFTPLSKLEFDKRSRGHISLLNNMTKYASYFFVDGGVLYTDYAPFVVYDGNRFRISGNTLEITNYLLNDTTKTISLESYATTLSLSGNLLYILLDNQKIAVYDISNVDNIQLLQTFSMNLALTNIAVYNVGNDTYIYGVYNQNLVIYKVINNTLVLQNVYDEVFVQSLWAESGLLYGVGSGGIYMFDISATPARPRFLIKNEDVYTNICGDDGIIYVNNNGNSITQYEARYDYPDSFLSSDFYDRVAPNTTISLNKFAGKKDSDVFAIDLEYKGELNISVSDVSLLNLTLSIYTDDTLTNPITSSFDLLSDTFSMDLNATTYYIQISSSDINGSDDYNLTTLFIKEDNTKDNLLNASFTLADDITTNSGTLSNAGIYQLSFNSYTNVTLDANATLYGATTNNTTPYTNFIVMPSYVKAGTYYIQTKDTNQNYSFVKPNSDEYKKGLRVVFERLIKDATPNTMRLSKSNAFINFNDDILNKIAFINNADENTDLQNILLNSVFKKLYIAQTMGEDKIYALYSHKDSITNTNEIGVDVVKFIDIGNKFIQKSIVIDQNASTSFLYKMGYANNKLIITTPASLVSIDTNNYTMTTNASLANGSDLVVGDSVVYVVLSDGIYSVPLNDITATPTQIISGSSYKKIVVSSNAIYALTPTQIDVIQNQSVIQSKLLDGELTGLALSDNILYVSTKTNGIIALDVTQTPIQTIKKVSYVLDIVDVKNVGDELYFITQNTTQDNLYRLQIMRDFPNINQEAITLPFDVNYTGDISDNNDTDWLKIQVPTKGYLNINMSGSDVKLYNYDLVIDETNSSINRLITKGTYYLEISNSSKQSYGIEASFSPLFSNDAVEKDSVATPRISNQVNTNISGSNIVVDDGKIYTNTTPYTIKDGYKFLINANSVEVRNIFNDNVENILQNLPANGLSLDIVGDTLYLLADDNYVYSYDISDIYHIYQLNRYSVAPQTQMLKVYEIGNTIYFYTNLIKDNRNDLATYQIDGINISLISYFDNIDTKSFAINDGVLYIVGGGGIFLFDITTPQKPRLIAKDSTNTTFDEVASYDGKIYLRDNGGAIYQYNASYDSVDNVQNVDNYDRLDINQTILMNKFGGKADVDIYAIDLEYSGNIIIKAEGVDIDDLSLSLYDDSNLSYQIGQTINLKTEQFQADVKAKTYYLKISSNDVNQSDNYTLTINTSATKKMSLLNRSLTQSDDISQNEGVLNEIGLYKFSINVPTILDLDAGAKVYTATYNPQSKYATLQELSSLSLDAGVYYIKVENTPTNYKLYINDTDEFKTALHIISEDILFDGGVPKTALKNGFLNFNQFENEQFLLHNSPLGDVLLTFDVENAQIKNYIYQAQDGRYIYALYTHTNPLNQNVELGVDKIDYIDENNSKVIDTLMIDLNVNSGYDGYQMVYANGHLFIVREAGLTSIDTTTQEIKTNTNLVNIQRIYLYNDALYLLTNQKVIQVDTNDINTTQDVFTYTNNTLYRDMIVDTTNLYLLSTSAVDIINNGNIIKSYTLDANLSSMALSDNILYLGSQNEWIEALDVAKTPIIKTKDIATTKDVLALKNRGNTLYIFSDENNNSMIYQTKLSRDFSGDFANAFHIEIDQNITGQIASSTDKDMFKITLDSSGTLTTTTQTKCQLYEDQNLSKVYDNCSNTLHAGTYFLELSDENATSYTLHLAFEPLSNDAQDTLRFFEPSNQNATYSGKIDVVGDVDYFGVKVTQTGVLEIDATNVDATLRYGNGVLVPQDENGNYIIKNSGLYYLRVSGDEGVTYNITTTLHPLDMVNYIDDANTQNRALGEIELGGVNSLIVALANYVYRVDEVNNLLIIDVSNPKEPKIISRLNLGNTIPTKLFLDGTILYVALGDSGYAIVDVSDVDAPYLYGIFPQTTRVNSIVAYGKRVYVGCDDALREYDVTQPQNPVLIESSSYTNIKDLVLDYPKLYIASDDGISLRDVQTQQTQPITSNIANVVKMTKDNNYLFIANDTQIGIVDLNNSNALVSYNLKATSTRVNDLYHNENILYVARDNSYETIEYKDINNLFGKEFNGGANSIAVANNALILSLEKLEIKEVGPDYVDTITNPDINHLSLDTPTTIRGEFSRDGDVDSFLFTNVDYTGKFSFNVQAKEDVNISLIKADGTIITSQINTLDTIINAGDFFIQIQSVDPSLEFSYSFYYTFENDGELDVLDNTLTYQSIDKGIQATLYAGGGDKDYYTITLPQRGTLVFEDTDIANAKITLLYQSGTPIATNFKDGNLTKNFQADLSAGTYYILVQNSNPSQKEEVPYKLKTSFTPTKDAMIENGASNVKLQNIDMLRYNSRSIFVLEGDMLTRYTNLLERKNSISIDELNTTSQKQLTLYTYKKDTKIINYIGYIDMVEPNKNSVFKVTYDLFNDTLQRENFVVDNSGLSDEEIVYIDKDEYIYYYDEDSIYIAPLSNTETPQQITESALSQVFVQDGVLYVVSKNYIKLFDVSNKDNINDTTLLDTIDVANAESIFVNKTNDLLFVGANDKIAIYNISDKNNVTLLSTTDVSFEDGDMYYTGTPTSLYLQEDELVVGVKDVGLLIYKMDSFFDLTLKSKVLNVGEAIGDVYTLDGSAINYTLTDANGTKELKVYFYDKKLLDATQASTLEVVNSNVSEGCFIATAAYGSYFEPYVKTLRDFRDNVLMTNSIGQEIVKTYYKYSPPIAKVIAHNEYMKMGVRMILTPIVYMIKYPLVVLLLLMMYVIYRKKEQILFHRKMV</sequence>
<dbReference type="InterPro" id="IPR049826">
    <property type="entry name" value="Ig-like_ice"/>
</dbReference>
<accession>A0A1W1D4B2</accession>
<dbReference type="NCBIfam" id="NF041770">
    <property type="entry name" value="CFI_box_CTERM"/>
    <property type="match status" value="1"/>
</dbReference>
<dbReference type="NCBIfam" id="NF012196">
    <property type="entry name" value="Ig_like_ice"/>
    <property type="match status" value="3"/>
</dbReference>